<feature type="domain" description="Dynein heavy chain coiled coil stalk" evidence="3">
    <location>
        <begin position="175"/>
        <end position="355"/>
    </location>
</feature>
<dbReference type="Pfam" id="PF12777">
    <property type="entry name" value="MT"/>
    <property type="match status" value="1"/>
</dbReference>
<reference evidence="6" key="2">
    <citation type="submission" date="2025-09" db="UniProtKB">
        <authorList>
            <consortium name="Ensembl"/>
        </authorList>
    </citation>
    <scope>IDENTIFICATION</scope>
</reference>
<dbReference type="Pfam" id="PF12780">
    <property type="entry name" value="AAA_8"/>
    <property type="match status" value="1"/>
</dbReference>
<dbReference type="InterPro" id="IPR024317">
    <property type="entry name" value="Dynein_heavy_chain_D4_dom"/>
</dbReference>
<organism evidence="6 7">
    <name type="scientific">Rhinopithecus roxellana</name>
    <name type="common">Golden snub-nosed monkey</name>
    <name type="synonym">Pygathrix roxellana</name>
    <dbReference type="NCBI Taxonomy" id="61622"/>
    <lineage>
        <taxon>Eukaryota</taxon>
        <taxon>Metazoa</taxon>
        <taxon>Chordata</taxon>
        <taxon>Craniata</taxon>
        <taxon>Vertebrata</taxon>
        <taxon>Euteleostomi</taxon>
        <taxon>Mammalia</taxon>
        <taxon>Eutheria</taxon>
        <taxon>Euarchontoglires</taxon>
        <taxon>Primates</taxon>
        <taxon>Haplorrhini</taxon>
        <taxon>Catarrhini</taxon>
        <taxon>Cercopithecidae</taxon>
        <taxon>Colobinae</taxon>
        <taxon>Rhinopithecus</taxon>
    </lineage>
</organism>
<protein>
    <submittedName>
        <fullName evidence="6">Dynein axonemal heavy chain 5</fullName>
    </submittedName>
</protein>
<evidence type="ECO:0000313" key="7">
    <source>
        <dbReference type="Proteomes" id="UP000233200"/>
    </source>
</evidence>
<feature type="coiled-coil region" evidence="2">
    <location>
        <begin position="247"/>
        <end position="295"/>
    </location>
</feature>
<dbReference type="InterPro" id="IPR024743">
    <property type="entry name" value="Dynein_HC_stalk"/>
</dbReference>
<feature type="domain" description="Dynein heavy chain ATP-binding dynein motor region" evidence="5">
    <location>
        <begin position="385"/>
        <end position="483"/>
    </location>
</feature>
<gene>
    <name evidence="6" type="primary">DNAH5</name>
</gene>
<dbReference type="GO" id="GO:0007018">
    <property type="term" value="P:microtubule-based movement"/>
    <property type="evidence" value="ECO:0007669"/>
    <property type="project" value="InterPro"/>
</dbReference>
<dbReference type="GeneTree" id="ENSGT00940000155533"/>
<dbReference type="Proteomes" id="UP000233200">
    <property type="component" value="Unplaced"/>
</dbReference>
<dbReference type="GO" id="GO:0045505">
    <property type="term" value="F:dynein intermediate chain binding"/>
    <property type="evidence" value="ECO:0007669"/>
    <property type="project" value="InterPro"/>
</dbReference>
<dbReference type="PANTHER" id="PTHR46532:SF13">
    <property type="entry name" value="CYTOPLASMIC DYNEIN 1 HEAVY CHAIN 1"/>
    <property type="match status" value="1"/>
</dbReference>
<keyword evidence="7" id="KW-1185">Reference proteome</keyword>
<dbReference type="PANTHER" id="PTHR46532">
    <property type="entry name" value="MALE FERTILITY FACTOR KL5"/>
    <property type="match status" value="1"/>
</dbReference>
<dbReference type="InterPro" id="IPR027417">
    <property type="entry name" value="P-loop_NTPase"/>
</dbReference>
<sequence length="488" mass="55281">MRVSEHFLASYDIDCSLEIKKEVVQCMGSFQDGVAEKCVDYFQRFRRSTHVTPKSYLSFIQGYKFIYGEKHVEVQTLANRMNTGLEKLKEASESVAALSKELEVKEKELQVANNKADTVLKEVTMKAQAAEKVKAEVQKVKDRAQAIVDSISKDKAIAEEKLEAAKPALEEAEAALQQFPKDTINEEVIEFLSPYFEMPDYNIETAKRVCGNVAGLCSWTKAMASFFSINKEVLPLKANLVVQENRHLLAMQDLQKAQAELDDKQAELDVVQAEYEQAMTEKQTLLEDAERCRHKMQTASTLISGLAGEKERWTQQSQEFAAQTKRLVGDVLLATAFLSYSGPFNQEFRDLLLNDWRKEMKARKIPFGKNLNLSEMLIDAPTISEWNLQGLPNDDLSIQNGIIVTKASRYPLLIDPQTQGKIWIKNKESQNELQITSLNHKYFRNHLEDSLSLGRPLLIEDVGEDLDPALDNVLERNFIKTGSTFKVG</sequence>
<feature type="coiled-coil region" evidence="2">
    <location>
        <begin position="85"/>
        <end position="122"/>
    </location>
</feature>
<reference evidence="6" key="1">
    <citation type="submission" date="2025-08" db="UniProtKB">
        <authorList>
            <consortium name="Ensembl"/>
        </authorList>
    </citation>
    <scope>IDENTIFICATION</scope>
</reference>
<dbReference type="GO" id="GO:0051959">
    <property type="term" value="F:dynein light intermediate chain binding"/>
    <property type="evidence" value="ECO:0007669"/>
    <property type="project" value="InterPro"/>
</dbReference>
<proteinExistence type="inferred from homology"/>
<dbReference type="GO" id="GO:0005858">
    <property type="term" value="C:axonemal dynein complex"/>
    <property type="evidence" value="ECO:0007669"/>
    <property type="project" value="TreeGrafter"/>
</dbReference>
<name>A0A2K6PX00_RHIRO</name>
<dbReference type="FunFam" id="1.20.920.20:FF:000021">
    <property type="entry name" value="Dynein heavy chain 5, axonemal"/>
    <property type="match status" value="1"/>
</dbReference>
<evidence type="ECO:0000259" key="5">
    <source>
        <dbReference type="Pfam" id="PF12781"/>
    </source>
</evidence>
<dbReference type="InterPro" id="IPR026983">
    <property type="entry name" value="DHC"/>
</dbReference>
<evidence type="ECO:0000259" key="4">
    <source>
        <dbReference type="Pfam" id="PF12780"/>
    </source>
</evidence>
<dbReference type="Gene3D" id="3.40.50.300">
    <property type="entry name" value="P-loop containing nucleotide triphosphate hydrolases"/>
    <property type="match status" value="1"/>
</dbReference>
<evidence type="ECO:0000259" key="3">
    <source>
        <dbReference type="Pfam" id="PF12777"/>
    </source>
</evidence>
<evidence type="ECO:0000313" key="6">
    <source>
        <dbReference type="Ensembl" id="ENSRROP00000021056.1"/>
    </source>
</evidence>
<dbReference type="Pfam" id="PF12781">
    <property type="entry name" value="AAA_9"/>
    <property type="match status" value="1"/>
</dbReference>
<evidence type="ECO:0000256" key="1">
    <source>
        <dbReference type="ARBA" id="ARBA00008887"/>
    </source>
</evidence>
<comment type="similarity">
    <text evidence="1">Belongs to the dynein heavy chain family.</text>
</comment>
<dbReference type="FunFam" id="1.20.920.20:FF:000058">
    <property type="entry name" value="Uncharacterized protein"/>
    <property type="match status" value="1"/>
</dbReference>
<feature type="domain" description="Dynein heavy chain AAA module D4" evidence="4">
    <location>
        <begin position="3"/>
        <end position="64"/>
    </location>
</feature>
<dbReference type="AlphaFoldDB" id="A0A2K6PX00"/>
<dbReference type="Gene3D" id="1.20.920.20">
    <property type="match status" value="2"/>
</dbReference>
<dbReference type="Ensembl" id="ENSRROT00000045243.1">
    <property type="protein sequence ID" value="ENSRROP00000021056.1"/>
    <property type="gene ID" value="ENSRROG00000034442.1"/>
</dbReference>
<keyword evidence="2" id="KW-0175">Coiled coil</keyword>
<accession>A0A2K6PX00</accession>
<dbReference type="InterPro" id="IPR035706">
    <property type="entry name" value="AAA_9"/>
</dbReference>
<evidence type="ECO:0000256" key="2">
    <source>
        <dbReference type="SAM" id="Coils"/>
    </source>
</evidence>